<reference evidence="2 3" key="1">
    <citation type="journal article" date="2016" name="Nat. Commun.">
        <title>Thousands of microbial genomes shed light on interconnected biogeochemical processes in an aquifer system.</title>
        <authorList>
            <person name="Anantharaman K."/>
            <person name="Brown C.T."/>
            <person name="Hug L.A."/>
            <person name="Sharon I."/>
            <person name="Castelle C.J."/>
            <person name="Probst A.J."/>
            <person name="Thomas B.C."/>
            <person name="Singh A."/>
            <person name="Wilkins M.J."/>
            <person name="Karaoz U."/>
            <person name="Brodie E.L."/>
            <person name="Williams K.H."/>
            <person name="Hubbard S.S."/>
            <person name="Banfield J.F."/>
        </authorList>
    </citation>
    <scope>NUCLEOTIDE SEQUENCE [LARGE SCALE GENOMIC DNA]</scope>
</reference>
<dbReference type="Proteomes" id="UP000176855">
    <property type="component" value="Unassembled WGS sequence"/>
</dbReference>
<protein>
    <recommendedName>
        <fullName evidence="1">Methyltransferase domain-containing protein</fullName>
    </recommendedName>
</protein>
<dbReference type="Pfam" id="PF13649">
    <property type="entry name" value="Methyltransf_25"/>
    <property type="match status" value="1"/>
</dbReference>
<dbReference type="AlphaFoldDB" id="A0A1G2HNP9"/>
<dbReference type="Gene3D" id="3.40.50.150">
    <property type="entry name" value="Vaccinia Virus protein VP39"/>
    <property type="match status" value="1"/>
</dbReference>
<dbReference type="SUPFAM" id="SSF53335">
    <property type="entry name" value="S-adenosyl-L-methionine-dependent methyltransferases"/>
    <property type="match status" value="1"/>
</dbReference>
<evidence type="ECO:0000313" key="2">
    <source>
        <dbReference type="EMBL" id="OGZ63861.1"/>
    </source>
</evidence>
<accession>A0A1G2HNP9</accession>
<organism evidence="2 3">
    <name type="scientific">Candidatus Staskawiczbacteria bacterium RIFCSPHIGHO2_01_FULL_39_25</name>
    <dbReference type="NCBI Taxonomy" id="1802202"/>
    <lineage>
        <taxon>Bacteria</taxon>
        <taxon>Candidatus Staskawicziibacteriota</taxon>
    </lineage>
</organism>
<evidence type="ECO:0000259" key="1">
    <source>
        <dbReference type="Pfam" id="PF13649"/>
    </source>
</evidence>
<sequence length="196" mass="22568">MIEKNIKKDWSEYYELTKNKPPSKLLIKALSYVKNKGKAVDIGGGGLKDTRYLLAEGFDVAVIDSSELMAKEAEKITSDKLHYFVVSFDRFNFPESTFNIANAQFSLSFNPPATFDDVFRNIKNSLVEGGIFCGQLFGVRDEWKDKPNMIFHTKEQVGKLFSDMEIIYFREEEKDDKTANGTPKHWHVFHIIARRP</sequence>
<dbReference type="InterPro" id="IPR029063">
    <property type="entry name" value="SAM-dependent_MTases_sf"/>
</dbReference>
<proteinExistence type="predicted"/>
<evidence type="ECO:0000313" key="3">
    <source>
        <dbReference type="Proteomes" id="UP000176855"/>
    </source>
</evidence>
<feature type="domain" description="Methyltransferase" evidence="1">
    <location>
        <begin position="40"/>
        <end position="130"/>
    </location>
</feature>
<name>A0A1G2HNP9_9BACT</name>
<dbReference type="CDD" id="cd02440">
    <property type="entry name" value="AdoMet_MTases"/>
    <property type="match status" value="1"/>
</dbReference>
<dbReference type="STRING" id="1802202.A2730_01060"/>
<comment type="caution">
    <text evidence="2">The sequence shown here is derived from an EMBL/GenBank/DDBJ whole genome shotgun (WGS) entry which is preliminary data.</text>
</comment>
<gene>
    <name evidence="2" type="ORF">A2730_01060</name>
</gene>
<dbReference type="EMBL" id="MHOO01000011">
    <property type="protein sequence ID" value="OGZ63861.1"/>
    <property type="molecule type" value="Genomic_DNA"/>
</dbReference>
<dbReference type="InterPro" id="IPR041698">
    <property type="entry name" value="Methyltransf_25"/>
</dbReference>